<dbReference type="AlphaFoldDB" id="A0A067SV65"/>
<protein>
    <recommendedName>
        <fullName evidence="4">Hydrophobin</fullName>
    </recommendedName>
</protein>
<sequence>MKLVFSVFPIILIVACSLASVTGQGSLLEALGKRDEVRPVISSIAYATRTRRQATTPTFTQPVRYMIPSGSASVLTCTNSDSVLAVQRASFQFPSPINVVQFQGNNLLGPQAMTVGGSLSTAFTAAPQSTAYPVAATFDFNTIIPSSFQPSIVRNAIFMPGIPPVLNITNEDSVGHDRNDLTCFITNAVPPFKPASECTTGGGLQCCQMVVPASVRR</sequence>
<proteinExistence type="predicted"/>
<reference evidence="3" key="1">
    <citation type="journal article" date="2014" name="Proc. Natl. Acad. Sci. U.S.A.">
        <title>Extensive sampling of basidiomycete genomes demonstrates inadequacy of the white-rot/brown-rot paradigm for wood decay fungi.</title>
        <authorList>
            <person name="Riley R."/>
            <person name="Salamov A.A."/>
            <person name="Brown D.W."/>
            <person name="Nagy L.G."/>
            <person name="Floudas D."/>
            <person name="Held B.W."/>
            <person name="Levasseur A."/>
            <person name="Lombard V."/>
            <person name="Morin E."/>
            <person name="Otillar R."/>
            <person name="Lindquist E.A."/>
            <person name="Sun H."/>
            <person name="LaButti K.M."/>
            <person name="Schmutz J."/>
            <person name="Jabbour D."/>
            <person name="Luo H."/>
            <person name="Baker S.E."/>
            <person name="Pisabarro A.G."/>
            <person name="Walton J.D."/>
            <person name="Blanchette R.A."/>
            <person name="Henrissat B."/>
            <person name="Martin F."/>
            <person name="Cullen D."/>
            <person name="Hibbett D.S."/>
            <person name="Grigoriev I.V."/>
        </authorList>
    </citation>
    <scope>NUCLEOTIDE SEQUENCE [LARGE SCALE GENOMIC DNA]</scope>
    <source>
        <strain evidence="3">CBS 339.88</strain>
    </source>
</reference>
<dbReference type="PROSITE" id="PS51257">
    <property type="entry name" value="PROKAR_LIPOPROTEIN"/>
    <property type="match status" value="1"/>
</dbReference>
<feature type="signal peptide" evidence="1">
    <location>
        <begin position="1"/>
        <end position="23"/>
    </location>
</feature>
<name>A0A067SV65_GALM3</name>
<accession>A0A067SV65</accession>
<organism evidence="2 3">
    <name type="scientific">Galerina marginata (strain CBS 339.88)</name>
    <dbReference type="NCBI Taxonomy" id="685588"/>
    <lineage>
        <taxon>Eukaryota</taxon>
        <taxon>Fungi</taxon>
        <taxon>Dikarya</taxon>
        <taxon>Basidiomycota</taxon>
        <taxon>Agaricomycotina</taxon>
        <taxon>Agaricomycetes</taxon>
        <taxon>Agaricomycetidae</taxon>
        <taxon>Agaricales</taxon>
        <taxon>Agaricineae</taxon>
        <taxon>Strophariaceae</taxon>
        <taxon>Galerina</taxon>
    </lineage>
</organism>
<dbReference type="Proteomes" id="UP000027222">
    <property type="component" value="Unassembled WGS sequence"/>
</dbReference>
<evidence type="ECO:0000313" key="3">
    <source>
        <dbReference type="Proteomes" id="UP000027222"/>
    </source>
</evidence>
<dbReference type="HOGENOM" id="CLU_1272379_0_0_1"/>
<keyword evidence="3" id="KW-1185">Reference proteome</keyword>
<evidence type="ECO:0000256" key="1">
    <source>
        <dbReference type="SAM" id="SignalP"/>
    </source>
</evidence>
<gene>
    <name evidence="2" type="ORF">GALMADRAFT_229976</name>
</gene>
<dbReference type="EMBL" id="KL142396">
    <property type="protein sequence ID" value="KDR70668.1"/>
    <property type="molecule type" value="Genomic_DNA"/>
</dbReference>
<keyword evidence="1" id="KW-0732">Signal</keyword>
<evidence type="ECO:0008006" key="4">
    <source>
        <dbReference type="Google" id="ProtNLM"/>
    </source>
</evidence>
<feature type="chain" id="PRO_5001648609" description="Hydrophobin" evidence="1">
    <location>
        <begin position="24"/>
        <end position="217"/>
    </location>
</feature>
<evidence type="ECO:0000313" key="2">
    <source>
        <dbReference type="EMBL" id="KDR70668.1"/>
    </source>
</evidence>